<dbReference type="Gene3D" id="2.40.230.20">
    <property type="entry name" value="Nucleoside-specific channel-forming protein, Tsx-like"/>
    <property type="match status" value="2"/>
</dbReference>
<comment type="caution">
    <text evidence="2">The sequence shown here is derived from an EMBL/GenBank/DDBJ whole genome shotgun (WGS) entry which is preliminary data.</text>
</comment>
<dbReference type="EMBL" id="AAWS01000023">
    <property type="protein sequence ID" value="EAY27497.1"/>
    <property type="molecule type" value="Genomic_DNA"/>
</dbReference>
<organism evidence="2 3">
    <name type="scientific">Microscilla marina ATCC 23134</name>
    <dbReference type="NCBI Taxonomy" id="313606"/>
    <lineage>
        <taxon>Bacteria</taxon>
        <taxon>Pseudomonadati</taxon>
        <taxon>Bacteroidota</taxon>
        <taxon>Cytophagia</taxon>
        <taxon>Cytophagales</taxon>
        <taxon>Microscillaceae</taxon>
        <taxon>Microscilla</taxon>
    </lineage>
</organism>
<sequence length="275" mass="32111">MMKKKLRIALLILWFMPGMMSNDLSFAQVNVSHTGAQLSYGTRFDDITTGLNTQNGQMLTFIIDNFSTWPYGDNFFFVNFFSGQFLDANNQPTGNNYSLYAEWQPRISLKKIFSGGGEDPKKRYRIKNRQAISYNNAFGVDDILLAGQINQGENYHARMIGLSVNFRVPLFNVFFINGYYRYDNSDFKTYQITGVWGLPIRISNRLEFSFQGYFDMFQSQNDGFDILTQPNIAWKVSKLFSEDPQNTFKIGVEWFYHRNSTWTTSTPQFFVRWAW</sequence>
<evidence type="ECO:0008006" key="4">
    <source>
        <dbReference type="Google" id="ProtNLM"/>
    </source>
</evidence>
<name>A1ZQ88_MICM2</name>
<dbReference type="GO" id="GO:0009279">
    <property type="term" value="C:cell outer membrane"/>
    <property type="evidence" value="ECO:0007669"/>
    <property type="project" value="InterPro"/>
</dbReference>
<accession>A1ZQ88</accession>
<dbReference type="Proteomes" id="UP000004095">
    <property type="component" value="Unassembled WGS sequence"/>
</dbReference>
<dbReference type="eggNOG" id="COG3248">
    <property type="taxonomic scope" value="Bacteria"/>
</dbReference>
<dbReference type="AlphaFoldDB" id="A1ZQ88"/>
<dbReference type="OrthoDB" id="976609at2"/>
<gene>
    <name evidence="2" type="ORF">M23134_06898</name>
</gene>
<feature type="chain" id="PRO_5002642346" description="DUF5020 domain-containing protein" evidence="1">
    <location>
        <begin position="22"/>
        <end position="275"/>
    </location>
</feature>
<evidence type="ECO:0000313" key="3">
    <source>
        <dbReference type="Proteomes" id="UP000004095"/>
    </source>
</evidence>
<protein>
    <recommendedName>
        <fullName evidence="4">DUF5020 domain-containing protein</fullName>
    </recommendedName>
</protein>
<feature type="signal peptide" evidence="1">
    <location>
        <begin position="1"/>
        <end position="21"/>
    </location>
</feature>
<proteinExistence type="predicted"/>
<reference evidence="2 3" key="1">
    <citation type="submission" date="2007-01" db="EMBL/GenBank/DDBJ databases">
        <authorList>
            <person name="Haygood M."/>
            <person name="Podell S."/>
            <person name="Anderson C."/>
            <person name="Hopkinson B."/>
            <person name="Roe K."/>
            <person name="Barbeau K."/>
            <person name="Gaasterland T."/>
            <person name="Ferriera S."/>
            <person name="Johnson J."/>
            <person name="Kravitz S."/>
            <person name="Beeson K."/>
            <person name="Sutton G."/>
            <person name="Rogers Y.-H."/>
            <person name="Friedman R."/>
            <person name="Frazier M."/>
            <person name="Venter J.C."/>
        </authorList>
    </citation>
    <scope>NUCLEOTIDE SEQUENCE [LARGE SCALE GENOMIC DNA]</scope>
    <source>
        <strain evidence="2 3">ATCC 23134</strain>
    </source>
</reference>
<dbReference type="RefSeq" id="WP_002699519.1">
    <property type="nucleotide sequence ID" value="NZ_AAWS01000023.1"/>
</dbReference>
<dbReference type="SUPFAM" id="SSF111364">
    <property type="entry name" value="Tsx-like channel"/>
    <property type="match status" value="1"/>
</dbReference>
<dbReference type="InterPro" id="IPR036777">
    <property type="entry name" value="Channel_Tsx-like_sf"/>
</dbReference>
<keyword evidence="3" id="KW-1185">Reference proteome</keyword>
<evidence type="ECO:0000313" key="2">
    <source>
        <dbReference type="EMBL" id="EAY27497.1"/>
    </source>
</evidence>
<evidence type="ECO:0000256" key="1">
    <source>
        <dbReference type="SAM" id="SignalP"/>
    </source>
</evidence>
<keyword evidence="1" id="KW-0732">Signal</keyword>